<dbReference type="SUPFAM" id="SSF55469">
    <property type="entry name" value="FMN-dependent nitroreductase-like"/>
    <property type="match status" value="1"/>
</dbReference>
<accession>C4Z4D4</accession>
<sequence>MIKELVKKNRSYRRFYQEKKLTKQQLMELVETARLTPSTANRQPFKYRIVCDEEENEKVFRLLGFAGYLKDWDGPSEGEKPTGYIVITCPENINDEVDAGIVGQTMLLAATEAGFGGCFFGNVKRDELKAQLNIPSELKIVYVIAFGYPKEEVVLEDIPADGDIKYYRDENQVHHVPKKRIEDIVL</sequence>
<reference evidence="4 5" key="1">
    <citation type="journal article" date="2009" name="Proc. Natl. Acad. Sci. U.S.A.">
        <title>Characterizing a model human gut microbiota composed of members of its two dominant bacterial phyla.</title>
        <authorList>
            <person name="Mahowald M.A."/>
            <person name="Rey F.E."/>
            <person name="Seedorf H."/>
            <person name="Turnbaugh P.J."/>
            <person name="Fulton R.S."/>
            <person name="Wollam A."/>
            <person name="Shah N."/>
            <person name="Wang C."/>
            <person name="Magrini V."/>
            <person name="Wilson R.K."/>
            <person name="Cantarel B.L."/>
            <person name="Coutinho P.M."/>
            <person name="Henrissat B."/>
            <person name="Crock L.W."/>
            <person name="Russell A."/>
            <person name="Verberkmoes N.C."/>
            <person name="Hettich R.L."/>
            <person name="Gordon J.I."/>
        </authorList>
    </citation>
    <scope>NUCLEOTIDE SEQUENCE [LARGE SCALE GENOMIC DNA]</scope>
    <source>
        <strain evidence="5">ATCC 27750 / DSM 3376 / VPI C15-48 / C15-B4</strain>
    </source>
</reference>
<dbReference type="InterPro" id="IPR023312">
    <property type="entry name" value="Put_nitroreductase_C_bac"/>
</dbReference>
<comment type="similarity">
    <text evidence="1">Belongs to the nitroreductase family.</text>
</comment>
<feature type="domain" description="Nitroreductase" evidence="3">
    <location>
        <begin position="95"/>
        <end position="148"/>
    </location>
</feature>
<dbReference type="Gene3D" id="3.40.109.10">
    <property type="entry name" value="NADH Oxidase"/>
    <property type="match status" value="1"/>
</dbReference>
<evidence type="ECO:0000313" key="5">
    <source>
        <dbReference type="Proteomes" id="UP000001476"/>
    </source>
</evidence>
<proteinExistence type="inferred from homology"/>
<dbReference type="AlphaFoldDB" id="C4Z4D4"/>
<dbReference type="STRING" id="515620.EUBELI_00605"/>
<evidence type="ECO:0000259" key="3">
    <source>
        <dbReference type="Pfam" id="PF00881"/>
    </source>
</evidence>
<dbReference type="Gene3D" id="2.20.180.10">
    <property type="entry name" value="putative fmn-dependent nitroreductase like domains"/>
    <property type="match status" value="1"/>
</dbReference>
<dbReference type="eggNOG" id="COG0778">
    <property type="taxonomic scope" value="Bacteria"/>
</dbReference>
<dbReference type="PANTHER" id="PTHR43673:SF10">
    <property type="entry name" value="NADH DEHYDROGENASE_NAD(P)H NITROREDUCTASE XCC3605-RELATED"/>
    <property type="match status" value="1"/>
</dbReference>
<dbReference type="GO" id="GO:0016491">
    <property type="term" value="F:oxidoreductase activity"/>
    <property type="evidence" value="ECO:0007669"/>
    <property type="project" value="UniProtKB-KW"/>
</dbReference>
<organism evidence="4 5">
    <name type="scientific">Lachnospira eligens (strain ATCC 27750 / DSM 3376 / VPI C15-48 / C15-B4)</name>
    <name type="common">Eubacterium eligens</name>
    <dbReference type="NCBI Taxonomy" id="515620"/>
    <lineage>
        <taxon>Bacteria</taxon>
        <taxon>Bacillati</taxon>
        <taxon>Bacillota</taxon>
        <taxon>Clostridia</taxon>
        <taxon>Lachnospirales</taxon>
        <taxon>Lachnospiraceae</taxon>
        <taxon>Lachnospira</taxon>
    </lineage>
</organism>
<dbReference type="CDD" id="cd02062">
    <property type="entry name" value="Nitro_FMN_reductase"/>
    <property type="match status" value="1"/>
</dbReference>
<dbReference type="KEGG" id="eel:EUBELI_00605"/>
<dbReference type="RefSeq" id="WP_012738854.1">
    <property type="nucleotide sequence ID" value="NC_012778.1"/>
</dbReference>
<evidence type="ECO:0000256" key="2">
    <source>
        <dbReference type="ARBA" id="ARBA00023002"/>
    </source>
</evidence>
<dbReference type="EMBL" id="CP001104">
    <property type="protein sequence ID" value="ACR71618.1"/>
    <property type="molecule type" value="Genomic_DNA"/>
</dbReference>
<feature type="domain" description="Nitroreductase" evidence="3">
    <location>
        <begin position="7"/>
        <end position="59"/>
    </location>
</feature>
<dbReference type="Pfam" id="PF00881">
    <property type="entry name" value="Nitroreductase"/>
    <property type="match status" value="2"/>
</dbReference>
<dbReference type="HOGENOM" id="CLU_070764_8_0_9"/>
<keyword evidence="5" id="KW-1185">Reference proteome</keyword>
<dbReference type="Proteomes" id="UP000001476">
    <property type="component" value="Chromosome"/>
</dbReference>
<dbReference type="InterPro" id="IPR029479">
    <property type="entry name" value="Nitroreductase"/>
</dbReference>
<evidence type="ECO:0000256" key="1">
    <source>
        <dbReference type="ARBA" id="ARBA00007118"/>
    </source>
</evidence>
<gene>
    <name evidence="4" type="ordered locus">EUBELI_00605</name>
</gene>
<keyword evidence="2" id="KW-0560">Oxidoreductase</keyword>
<dbReference type="GeneID" id="41355358"/>
<evidence type="ECO:0000313" key="4">
    <source>
        <dbReference type="EMBL" id="ACR71618.1"/>
    </source>
</evidence>
<dbReference type="PANTHER" id="PTHR43673">
    <property type="entry name" value="NAD(P)H NITROREDUCTASE YDGI-RELATED"/>
    <property type="match status" value="1"/>
</dbReference>
<protein>
    <recommendedName>
        <fullName evidence="3">Nitroreductase domain-containing protein</fullName>
    </recommendedName>
</protein>
<name>C4Z4D4_LACE2</name>
<dbReference type="InterPro" id="IPR000415">
    <property type="entry name" value="Nitroreductase-like"/>
</dbReference>